<evidence type="ECO:0000256" key="1">
    <source>
        <dbReference type="SAM" id="MobiDB-lite"/>
    </source>
</evidence>
<dbReference type="AlphaFoldDB" id="A0A229YYP3"/>
<sequence length="473" mass="53902">MDETRRITLIDHTDPSRHSVDDEATATASRASSRRFRVSIRGELKRRKYAKWQPDRLRLSDDDSLSKMPSQSVNPLTHLNTNTNTISGESALSGPSQPGIEQHEVDATDFASTNGERDSTVRHQPQNHDSDNSTKGARSVSELDILYENQRGWFFFGIPLYSHSSLLNFDSGPWVTHDFRESPVDITNAQLPDPSWEWAWRSWYVDMSGDVDDQGWQYSFSFGSKAWHGTHPWFHSFVRRRRWVRLRVKRTVEKTHRGQSGFEMAHMLNEDYFTIHSARKPRKAASSIAASGNLSRATTGVEEEAPLEEIGDIPTLMYALRAAIVDREKIDALKRFIEQGGEELHYLDDKIPEIMSMFVFQNARWQFLTHLTDVINELSREAVQKDNADAEKMRRKQHNLAKAAETVRRHITGPELLGSEHHGSMNLTPASKHDLLENCSKRSSFRPIDNGGQIKGIPESAEIGLEGHIHRPS</sequence>
<evidence type="ECO:0000259" key="2">
    <source>
        <dbReference type="SMART" id="SM00694"/>
    </source>
</evidence>
<dbReference type="PANTHER" id="PTHR23250">
    <property type="entry name" value="DYSFERLIN-RELATED"/>
    <property type="match status" value="1"/>
</dbReference>
<feature type="compositionally biased region" description="Basic and acidic residues" evidence="1">
    <location>
        <begin position="115"/>
        <end position="132"/>
    </location>
</feature>
<dbReference type="OrthoDB" id="72441at2759"/>
<gene>
    <name evidence="3" type="ORF">CFD26_108231</name>
</gene>
<comment type="caution">
    <text evidence="3">The sequence shown here is derived from an EMBL/GenBank/DDBJ whole genome shotgun (WGS) entry which is preliminary data.</text>
</comment>
<dbReference type="EMBL" id="NIDN02000023">
    <property type="protein sequence ID" value="RLL99916.1"/>
    <property type="molecule type" value="Genomic_DNA"/>
</dbReference>
<feature type="domain" description="Peroxin/Ferlin" evidence="2">
    <location>
        <begin position="215"/>
        <end position="250"/>
    </location>
</feature>
<dbReference type="STRING" id="1245748.A0A229YYP3"/>
<feature type="region of interest" description="Disordered" evidence="1">
    <location>
        <begin position="60"/>
        <end position="101"/>
    </location>
</feature>
<accession>A0A229YYP3</accession>
<feature type="compositionally biased region" description="Low complexity" evidence="1">
    <location>
        <begin position="74"/>
        <end position="85"/>
    </location>
</feature>
<dbReference type="InterPro" id="IPR006614">
    <property type="entry name" value="Peroxin/Ferlin"/>
</dbReference>
<dbReference type="InterPro" id="IPR051513">
    <property type="entry name" value="Tectonin_beta-prop"/>
</dbReference>
<proteinExistence type="predicted"/>
<feature type="region of interest" description="Disordered" evidence="1">
    <location>
        <begin position="14"/>
        <end position="33"/>
    </location>
</feature>
<reference evidence="3 4" key="1">
    <citation type="submission" date="2018-08" db="EMBL/GenBank/DDBJ databases">
        <title>Draft genome sequences of two Aspergillus turcosus clinical strains isolated from bronchoalveolar lavage fluid: one azole-susceptible and the other azole-resistant.</title>
        <authorList>
            <person name="Parent-Michaud M."/>
            <person name="Dufresne P.J."/>
            <person name="Fournier E."/>
            <person name="Martineau C."/>
            <person name="Moreira S."/>
            <person name="Perkins V."/>
            <person name="De Repentigny L."/>
            <person name="Dufresne S.F."/>
        </authorList>
    </citation>
    <scope>NUCLEOTIDE SEQUENCE [LARGE SCALE GENOMIC DNA]</scope>
    <source>
        <strain evidence="3">HMR AF 1038</strain>
    </source>
</reference>
<organism evidence="3 4">
    <name type="scientific">Aspergillus turcosus</name>
    <dbReference type="NCBI Taxonomy" id="1245748"/>
    <lineage>
        <taxon>Eukaryota</taxon>
        <taxon>Fungi</taxon>
        <taxon>Dikarya</taxon>
        <taxon>Ascomycota</taxon>
        <taxon>Pezizomycotina</taxon>
        <taxon>Eurotiomycetes</taxon>
        <taxon>Eurotiomycetidae</taxon>
        <taxon>Eurotiales</taxon>
        <taxon>Aspergillaceae</taxon>
        <taxon>Aspergillus</taxon>
        <taxon>Aspergillus subgen. Fumigati</taxon>
    </lineage>
</organism>
<protein>
    <recommendedName>
        <fullName evidence="2">Peroxin/Ferlin domain-containing protein</fullName>
    </recommendedName>
</protein>
<keyword evidence="4" id="KW-1185">Reference proteome</keyword>
<dbReference type="PANTHER" id="PTHR23250:SF1">
    <property type="entry name" value="TECTONIN BETA-PROPELLER REPEAT-CONTAINING PROTEIN 1"/>
    <property type="match status" value="1"/>
</dbReference>
<dbReference type="GO" id="GO:0016020">
    <property type="term" value="C:membrane"/>
    <property type="evidence" value="ECO:0007669"/>
    <property type="project" value="InterPro"/>
</dbReference>
<dbReference type="Proteomes" id="UP000215289">
    <property type="component" value="Unassembled WGS sequence"/>
</dbReference>
<evidence type="ECO:0000313" key="3">
    <source>
        <dbReference type="EMBL" id="RLL99916.1"/>
    </source>
</evidence>
<feature type="compositionally biased region" description="Polar residues" evidence="1">
    <location>
        <begin position="86"/>
        <end position="96"/>
    </location>
</feature>
<dbReference type="SMART" id="SM00694">
    <property type="entry name" value="DysFC"/>
    <property type="match status" value="1"/>
</dbReference>
<name>A0A229YYP3_9EURO</name>
<feature type="region of interest" description="Disordered" evidence="1">
    <location>
        <begin position="113"/>
        <end position="136"/>
    </location>
</feature>
<evidence type="ECO:0000313" key="4">
    <source>
        <dbReference type="Proteomes" id="UP000215289"/>
    </source>
</evidence>